<dbReference type="Proteomes" id="UP000287969">
    <property type="component" value="Chromosome"/>
</dbReference>
<feature type="transmembrane region" description="Helical" evidence="1">
    <location>
        <begin position="42"/>
        <end position="63"/>
    </location>
</feature>
<dbReference type="RefSeq" id="WP_114219294.1">
    <property type="nucleotide sequence ID" value="NZ_CP035282.1"/>
</dbReference>
<evidence type="ECO:0000313" key="3">
    <source>
        <dbReference type="Proteomes" id="UP000287969"/>
    </source>
</evidence>
<dbReference type="KEGG" id="spoa:EQM13_12350"/>
<sequence>MEKYKQNRKKLIIILLSIDMAVVLFLSLFINKETGFSTRLSNNFFIVSMVFLVVGVVFELQSWSLHKKIVKKSEGEISIDELRQTRFDDKTISKVRMHDNLKFRKELYKVLNKIFMIIGVIDFLASLFMLIFI</sequence>
<dbReference type="AlphaFoldDB" id="A0A410QE93"/>
<evidence type="ECO:0000256" key="1">
    <source>
        <dbReference type="SAM" id="Phobius"/>
    </source>
</evidence>
<gene>
    <name evidence="2" type="ORF">EQM13_12350</name>
</gene>
<keyword evidence="1" id="KW-0472">Membrane</keyword>
<keyword evidence="3" id="KW-1185">Reference proteome</keyword>
<evidence type="ECO:0008006" key="4">
    <source>
        <dbReference type="Google" id="ProtNLM"/>
    </source>
</evidence>
<name>A0A410QE93_9FIRM</name>
<evidence type="ECO:0000313" key="2">
    <source>
        <dbReference type="EMBL" id="QAT62295.1"/>
    </source>
</evidence>
<accession>A0A410QE93</accession>
<reference evidence="3" key="1">
    <citation type="submission" date="2019-01" db="EMBL/GenBank/DDBJ databases">
        <title>Draft genomes of a novel of Sporanaerobacter strains.</title>
        <authorList>
            <person name="Ma S."/>
        </authorList>
    </citation>
    <scope>NUCLEOTIDE SEQUENCE [LARGE SCALE GENOMIC DNA]</scope>
    <source>
        <strain evidence="3">NJN-17</strain>
    </source>
</reference>
<feature type="transmembrane region" description="Helical" evidence="1">
    <location>
        <begin position="110"/>
        <end position="132"/>
    </location>
</feature>
<keyword evidence="1" id="KW-0812">Transmembrane</keyword>
<protein>
    <recommendedName>
        <fullName evidence="4">DUF3899 domain-containing protein</fullName>
    </recommendedName>
</protein>
<dbReference type="EMBL" id="CP035282">
    <property type="protein sequence ID" value="QAT62295.1"/>
    <property type="molecule type" value="Genomic_DNA"/>
</dbReference>
<organism evidence="2 3">
    <name type="scientific">Acidilutibacter cellobiosedens</name>
    <dbReference type="NCBI Taxonomy" id="2507161"/>
    <lineage>
        <taxon>Bacteria</taxon>
        <taxon>Bacillati</taxon>
        <taxon>Bacillota</taxon>
        <taxon>Tissierellia</taxon>
        <taxon>Tissierellales</taxon>
        <taxon>Acidilutibacteraceae</taxon>
        <taxon>Acidilutibacter</taxon>
    </lineage>
</organism>
<proteinExistence type="predicted"/>
<feature type="transmembrane region" description="Helical" evidence="1">
    <location>
        <begin position="12"/>
        <end position="30"/>
    </location>
</feature>
<keyword evidence="1" id="KW-1133">Transmembrane helix</keyword>
<dbReference type="OrthoDB" id="1708263at2"/>